<dbReference type="InterPro" id="IPR040676">
    <property type="entry name" value="DUF5641"/>
</dbReference>
<dbReference type="OrthoDB" id="6122721at2759"/>
<dbReference type="PANTHER" id="PTHR47331">
    <property type="entry name" value="PHD-TYPE DOMAIN-CONTAINING PROTEIN"/>
    <property type="match status" value="1"/>
</dbReference>
<sequence>MASRSVRADQLMNSLWFRGPEFLWQRSLPASTIKPLSPGDQLPLDPNDLDVRNEVHSSATDVQSNGCEKSIAANLKLGCHRFLRFSSWQSLKRAIANLMRVKSYGSKKIQAPGGKHDKLPDTRVLAKQPTVKELQGSQKIILKAVHVEVVESTDTSSFIMALRRFMAIRGPLAKLRCDQGTNFIGASSELEGSAGNLDQRRINQFLSSKGIELLFNPPWGSMGTSDQNYDENVSTEDVVLLKEKDVVRGSWPLARVVRTYESEDGKVRKVDVLVCTKGTRRNFTRPISELVLIERGNTSP</sequence>
<dbReference type="Pfam" id="PF18701">
    <property type="entry name" value="DUF5641"/>
    <property type="match status" value="1"/>
</dbReference>
<gene>
    <name evidence="2" type="ORF">HOLleu_03924</name>
</gene>
<dbReference type="Proteomes" id="UP001152320">
    <property type="component" value="Chromosome 1"/>
</dbReference>
<proteinExistence type="predicted"/>
<protein>
    <recommendedName>
        <fullName evidence="1">DUF5641 domain-containing protein</fullName>
    </recommendedName>
</protein>
<dbReference type="InterPro" id="IPR036397">
    <property type="entry name" value="RNaseH_sf"/>
</dbReference>
<evidence type="ECO:0000259" key="1">
    <source>
        <dbReference type="Pfam" id="PF18701"/>
    </source>
</evidence>
<name>A0A9Q1HM22_HOLLE</name>
<evidence type="ECO:0000313" key="3">
    <source>
        <dbReference type="Proteomes" id="UP001152320"/>
    </source>
</evidence>
<dbReference type="EMBL" id="JAIZAY010000001">
    <property type="protein sequence ID" value="KAJ8050641.1"/>
    <property type="molecule type" value="Genomic_DNA"/>
</dbReference>
<keyword evidence="3" id="KW-1185">Reference proteome</keyword>
<comment type="caution">
    <text evidence="2">The sequence shown here is derived from an EMBL/GenBank/DDBJ whole genome shotgun (WGS) entry which is preliminary data.</text>
</comment>
<reference evidence="2" key="1">
    <citation type="submission" date="2021-10" db="EMBL/GenBank/DDBJ databases">
        <title>Tropical sea cucumber genome reveals ecological adaptation and Cuvierian tubules defense mechanism.</title>
        <authorList>
            <person name="Chen T."/>
        </authorList>
    </citation>
    <scope>NUCLEOTIDE SEQUENCE</scope>
    <source>
        <strain evidence="2">Nanhai2018</strain>
        <tissue evidence="2">Muscle</tissue>
    </source>
</reference>
<feature type="domain" description="DUF5641" evidence="1">
    <location>
        <begin position="230"/>
        <end position="291"/>
    </location>
</feature>
<dbReference type="Gene3D" id="3.30.420.10">
    <property type="entry name" value="Ribonuclease H-like superfamily/Ribonuclease H"/>
    <property type="match status" value="1"/>
</dbReference>
<dbReference type="GO" id="GO:0003676">
    <property type="term" value="F:nucleic acid binding"/>
    <property type="evidence" value="ECO:0007669"/>
    <property type="project" value="InterPro"/>
</dbReference>
<dbReference type="AlphaFoldDB" id="A0A9Q1HM22"/>
<accession>A0A9Q1HM22</accession>
<evidence type="ECO:0000313" key="2">
    <source>
        <dbReference type="EMBL" id="KAJ8050641.1"/>
    </source>
</evidence>
<organism evidence="2 3">
    <name type="scientific">Holothuria leucospilota</name>
    <name type="common">Black long sea cucumber</name>
    <name type="synonym">Mertensiothuria leucospilota</name>
    <dbReference type="NCBI Taxonomy" id="206669"/>
    <lineage>
        <taxon>Eukaryota</taxon>
        <taxon>Metazoa</taxon>
        <taxon>Echinodermata</taxon>
        <taxon>Eleutherozoa</taxon>
        <taxon>Echinozoa</taxon>
        <taxon>Holothuroidea</taxon>
        <taxon>Aspidochirotacea</taxon>
        <taxon>Aspidochirotida</taxon>
        <taxon>Holothuriidae</taxon>
        <taxon>Holothuria</taxon>
    </lineage>
</organism>
<dbReference type="PANTHER" id="PTHR47331:SF6">
    <property type="entry name" value="DOUBLECORTIN DOMAIN-CONTAINING PROTEIN"/>
    <property type="match status" value="1"/>
</dbReference>